<dbReference type="OrthoDB" id="9778250at2"/>
<dbReference type="SUPFAM" id="SSF53187">
    <property type="entry name" value="Zn-dependent exopeptidases"/>
    <property type="match status" value="1"/>
</dbReference>
<comment type="caution">
    <text evidence="11">The sequence shown here is derived from an EMBL/GenBank/DDBJ whole genome shotgun (WGS) entry which is preliminary data.</text>
</comment>
<protein>
    <recommendedName>
        <fullName evidence="4">Vacuolar membrane protease</fullName>
    </recommendedName>
    <alternativeName>
        <fullName evidence="8">FXNA-related family protease 1</fullName>
    </alternativeName>
</protein>
<accession>A0A2T1N5X2</accession>
<evidence type="ECO:0000256" key="9">
    <source>
        <dbReference type="SAM" id="Phobius"/>
    </source>
</evidence>
<dbReference type="AlphaFoldDB" id="A0A2T1N5X2"/>
<feature type="transmembrane region" description="Helical" evidence="9">
    <location>
        <begin position="326"/>
        <end position="347"/>
    </location>
</feature>
<evidence type="ECO:0000256" key="3">
    <source>
        <dbReference type="ARBA" id="ARBA00010918"/>
    </source>
</evidence>
<dbReference type="RefSeq" id="WP_106680336.1">
    <property type="nucleotide sequence ID" value="NZ_JACHWV010000002.1"/>
</dbReference>
<evidence type="ECO:0000313" key="12">
    <source>
        <dbReference type="Proteomes" id="UP000238430"/>
    </source>
</evidence>
<dbReference type="GO" id="GO:0008235">
    <property type="term" value="F:metalloexopeptidase activity"/>
    <property type="evidence" value="ECO:0007669"/>
    <property type="project" value="InterPro"/>
</dbReference>
<dbReference type="EMBL" id="PXOT01000027">
    <property type="protein sequence ID" value="PSG86981.1"/>
    <property type="molecule type" value="Genomic_DNA"/>
</dbReference>
<evidence type="ECO:0000256" key="1">
    <source>
        <dbReference type="ARBA" id="ARBA00003273"/>
    </source>
</evidence>
<comment type="similarity">
    <text evidence="3">Belongs to the peptidase M28 family.</text>
</comment>
<gene>
    <name evidence="11" type="ORF">C7H61_12790</name>
</gene>
<comment type="subcellular location">
    <subcellularLocation>
        <location evidence="2">Vacuole membrane</location>
        <topology evidence="2">Multi-pass membrane protein</topology>
    </subcellularLocation>
</comment>
<dbReference type="PANTHER" id="PTHR12147">
    <property type="entry name" value="METALLOPEPTIDASE M28 FAMILY MEMBER"/>
    <property type="match status" value="1"/>
</dbReference>
<dbReference type="GO" id="GO:0005774">
    <property type="term" value="C:vacuolar membrane"/>
    <property type="evidence" value="ECO:0007669"/>
    <property type="project" value="UniProtKB-SubCell"/>
</dbReference>
<feature type="transmembrane region" description="Helical" evidence="9">
    <location>
        <begin position="453"/>
        <end position="470"/>
    </location>
</feature>
<feature type="domain" description="Peptidase M28" evidence="10">
    <location>
        <begin position="98"/>
        <end position="287"/>
    </location>
</feature>
<dbReference type="Proteomes" id="UP000238430">
    <property type="component" value="Unassembled WGS sequence"/>
</dbReference>
<evidence type="ECO:0000256" key="4">
    <source>
        <dbReference type="ARBA" id="ARBA00017435"/>
    </source>
</evidence>
<feature type="transmembrane region" description="Helical" evidence="9">
    <location>
        <begin position="507"/>
        <end position="527"/>
    </location>
</feature>
<evidence type="ECO:0000256" key="8">
    <source>
        <dbReference type="ARBA" id="ARBA00031512"/>
    </source>
</evidence>
<dbReference type="InterPro" id="IPR007484">
    <property type="entry name" value="Peptidase_M28"/>
</dbReference>
<evidence type="ECO:0000313" key="11">
    <source>
        <dbReference type="EMBL" id="PSG86981.1"/>
    </source>
</evidence>
<keyword evidence="9" id="KW-0472">Membrane</keyword>
<feature type="transmembrane region" description="Helical" evidence="9">
    <location>
        <begin position="477"/>
        <end position="495"/>
    </location>
</feature>
<reference evidence="11 12" key="1">
    <citation type="submission" date="2018-03" db="EMBL/GenBank/DDBJ databases">
        <title>Mesoflavibacter sp. HG37 and Mesoflavibacter sp. HG96 sp.nov., two marine bacteria isolated from seawater of Western Pacific Ocean.</title>
        <authorList>
            <person name="Cheng H."/>
            <person name="Wu Y.-H."/>
            <person name="Guo L.-L."/>
            <person name="Xu X.-W."/>
        </authorList>
    </citation>
    <scope>NUCLEOTIDE SEQUENCE [LARGE SCALE GENOMIC DNA]</scope>
    <source>
        <strain evidence="11 12">KCTC 42117</strain>
    </source>
</reference>
<keyword evidence="12" id="KW-1185">Reference proteome</keyword>
<keyword evidence="5" id="KW-0926">Vacuole</keyword>
<name>A0A2T1N5X2_9FLAO</name>
<dbReference type="Pfam" id="PF04389">
    <property type="entry name" value="Peptidase_M28"/>
    <property type="match status" value="1"/>
</dbReference>
<feature type="transmembrane region" description="Helical" evidence="9">
    <location>
        <begin position="430"/>
        <end position="447"/>
    </location>
</feature>
<evidence type="ECO:0000256" key="5">
    <source>
        <dbReference type="ARBA" id="ARBA00022554"/>
    </source>
</evidence>
<proteinExistence type="inferred from homology"/>
<feature type="transmembrane region" description="Helical" evidence="9">
    <location>
        <begin position="401"/>
        <end position="418"/>
    </location>
</feature>
<comment type="function">
    <text evidence="1">May be involved in vacuolar sorting and osmoregulation.</text>
</comment>
<dbReference type="PANTHER" id="PTHR12147:SF58">
    <property type="entry name" value="VACUOLAR MEMBRANE PROTEASE"/>
    <property type="match status" value="1"/>
</dbReference>
<feature type="transmembrane region" description="Helical" evidence="9">
    <location>
        <begin position="534"/>
        <end position="551"/>
    </location>
</feature>
<keyword evidence="9" id="KW-0812">Transmembrane</keyword>
<keyword evidence="6 9" id="KW-1133">Transmembrane helix</keyword>
<evidence type="ECO:0000256" key="2">
    <source>
        <dbReference type="ARBA" id="ARBA00004128"/>
    </source>
</evidence>
<keyword evidence="7" id="KW-0325">Glycoprotein</keyword>
<dbReference type="InterPro" id="IPR045175">
    <property type="entry name" value="M28_fam"/>
</dbReference>
<dbReference type="Gene3D" id="3.40.630.10">
    <property type="entry name" value="Zn peptidases"/>
    <property type="match status" value="1"/>
</dbReference>
<organism evidence="11 12">
    <name type="scientific">Mesoflavibacter zeaxanthinifaciens subsp. sabulilitoris</name>
    <dbReference type="NCBI Taxonomy" id="1520893"/>
    <lineage>
        <taxon>Bacteria</taxon>
        <taxon>Pseudomonadati</taxon>
        <taxon>Bacteroidota</taxon>
        <taxon>Flavobacteriia</taxon>
        <taxon>Flavobacteriales</taxon>
        <taxon>Flavobacteriaceae</taxon>
        <taxon>Mesoflavibacter</taxon>
    </lineage>
</organism>
<dbReference type="GO" id="GO:0006508">
    <property type="term" value="P:proteolysis"/>
    <property type="evidence" value="ECO:0007669"/>
    <property type="project" value="InterPro"/>
</dbReference>
<evidence type="ECO:0000259" key="10">
    <source>
        <dbReference type="Pfam" id="PF04389"/>
    </source>
</evidence>
<evidence type="ECO:0000256" key="7">
    <source>
        <dbReference type="ARBA" id="ARBA00023180"/>
    </source>
</evidence>
<evidence type="ECO:0000256" key="6">
    <source>
        <dbReference type="ARBA" id="ARBA00022989"/>
    </source>
</evidence>
<feature type="transmembrane region" description="Helical" evidence="9">
    <location>
        <begin position="359"/>
        <end position="381"/>
    </location>
</feature>
<sequence length="767" mass="86518">MFKKLIAILVLCLAVYLSFDALLPNKISNLDTPLSQFSTDRALVHLAEISKAPHYTGNKENARVRHYIISELEKLGLITETQEGFTNSQWNNFTKPVNILARIKGESNSKALMLLTHYDSNPHSSIGASDAGSGVVTILEGLRAYLAEGNTPKNDIIVCITDAEELGLNGAELFVNKHPWAKDVGLVLNFEARGSGGPSYMLIETNGGNANLMKEFVAANPEYPVANSLAYSIYKMLPNDTDLTVFRRDGNIEGFNFAFIDDHFDYHTANDNYQRLDRNTLEHQGTYLMPLLKHFSQANLTNLKSTEDYIYFNVPFFKTVTYPFSWIIPMLVIAFVAFIALLIYGFKQRQLKGKEIGKGFIAFLLSLLISGLVGFFGWKLILTIYPEYNEILHGFTYNGHTYIWFFVLLTLAISFYVYGKVYKTNNVSSLLVAPLFFWLLICALTAFGLKGASYFIIPVYFGLIALFVLIRQQKPSLIVLAFLCIPVLFIMSPLIKMFPVGLGLKILFVTAILLVLIFGLCLPVLGFLKHKKRWSYGFFTLAIISFFVAHFNSQFTEDSPKPNSLVYALDADKNTAVWATYDNTLDTYTTNFLGETPDKAKAFGNNTFGSKYGTGFSYSKSAPIKNISQPKIEISNDTIIGNLRSYNICIIPQRHVQRIELFSDTTNVFKNFKVNGVKIENKSEEDSAVFNNRKSNRLFCYYVTNDEPLELEISVPKNQETNIELYEASNDLLENELFSIPKRSKDMIPKPFVLNDAIIIKKTISLE</sequence>